<organism evidence="2 3">
    <name type="scientific">Arenimonas composti TR7-09 = DSM 18010</name>
    <dbReference type="NCBI Taxonomy" id="1121013"/>
    <lineage>
        <taxon>Bacteria</taxon>
        <taxon>Pseudomonadati</taxon>
        <taxon>Pseudomonadota</taxon>
        <taxon>Gammaproteobacteria</taxon>
        <taxon>Lysobacterales</taxon>
        <taxon>Lysobacteraceae</taxon>
        <taxon>Arenimonas</taxon>
    </lineage>
</organism>
<comment type="caution">
    <text evidence="2">The sequence shown here is derived from an EMBL/GenBank/DDBJ whole genome shotgun (WGS) entry which is preliminary data.</text>
</comment>
<reference evidence="2 3" key="1">
    <citation type="submission" date="2013-09" db="EMBL/GenBank/DDBJ databases">
        <title>Genome sequencing of Arenimonas composti.</title>
        <authorList>
            <person name="Chen F."/>
            <person name="Wang G."/>
        </authorList>
    </citation>
    <scope>NUCLEOTIDE SEQUENCE [LARGE SCALE GENOMIC DNA]</scope>
    <source>
        <strain evidence="2 3">TR7-09</strain>
    </source>
</reference>
<dbReference type="AlphaFoldDB" id="A0A091B111"/>
<name>A0A091B111_9GAMM</name>
<evidence type="ECO:0000313" key="2">
    <source>
        <dbReference type="EMBL" id="KFN45257.1"/>
    </source>
</evidence>
<feature type="chain" id="PRO_5001870730" evidence="1">
    <location>
        <begin position="20"/>
        <end position="144"/>
    </location>
</feature>
<dbReference type="STRING" id="1121013.GCA_000426365_00598"/>
<gene>
    <name evidence="2" type="ORF">P873_02215</name>
</gene>
<keyword evidence="1" id="KW-0732">Signal</keyword>
<protein>
    <submittedName>
        <fullName evidence="2">Uncharacterized protein</fullName>
    </submittedName>
</protein>
<sequence length="144" mass="14477">MKRLALSVVLSLVAPAAFAAGPVASLTAQEGVVMVNQGQEFVTATEAQALQPGDTVMVMEGASASLVFNDGCALPIASGSMLVVPEQSTCAGAVADVRKVGPSYAQVSGDNTSSWELTEWAILGGVAVVVGVVVANDDDEPSSP</sequence>
<dbReference type="OrthoDB" id="5741504at2"/>
<dbReference type="RefSeq" id="WP_026816090.1">
    <property type="nucleotide sequence ID" value="NZ_AUFF01000001.1"/>
</dbReference>
<evidence type="ECO:0000256" key="1">
    <source>
        <dbReference type="SAM" id="SignalP"/>
    </source>
</evidence>
<dbReference type="eggNOG" id="ENOG5033A2D">
    <property type="taxonomic scope" value="Bacteria"/>
</dbReference>
<evidence type="ECO:0000313" key="3">
    <source>
        <dbReference type="Proteomes" id="UP000029391"/>
    </source>
</evidence>
<accession>A0A091B111</accession>
<proteinExistence type="predicted"/>
<keyword evidence="3" id="KW-1185">Reference proteome</keyword>
<dbReference type="EMBL" id="AWXU01000095">
    <property type="protein sequence ID" value="KFN45257.1"/>
    <property type="molecule type" value="Genomic_DNA"/>
</dbReference>
<dbReference type="Proteomes" id="UP000029391">
    <property type="component" value="Unassembled WGS sequence"/>
</dbReference>
<feature type="signal peptide" evidence="1">
    <location>
        <begin position="1"/>
        <end position="19"/>
    </location>
</feature>